<evidence type="ECO:0000256" key="1">
    <source>
        <dbReference type="ARBA" id="ARBA00001936"/>
    </source>
</evidence>
<gene>
    <name evidence="16" type="ORF">PX52LOC_03091</name>
</gene>
<dbReference type="GO" id="GO:0008716">
    <property type="term" value="F:D-alanine-D-alanine ligase activity"/>
    <property type="evidence" value="ECO:0007669"/>
    <property type="project" value="UniProtKB-EC"/>
</dbReference>
<dbReference type="GO" id="GO:0046872">
    <property type="term" value="F:metal ion binding"/>
    <property type="evidence" value="ECO:0007669"/>
    <property type="project" value="InterPro"/>
</dbReference>
<name>A0A5C1AEN7_9BACT</name>
<organism evidence="16 17">
    <name type="scientific">Limnoglobus roseus</name>
    <dbReference type="NCBI Taxonomy" id="2598579"/>
    <lineage>
        <taxon>Bacteria</taxon>
        <taxon>Pseudomonadati</taxon>
        <taxon>Planctomycetota</taxon>
        <taxon>Planctomycetia</taxon>
        <taxon>Gemmatales</taxon>
        <taxon>Gemmataceae</taxon>
        <taxon>Limnoglobus</taxon>
    </lineage>
</organism>
<keyword evidence="11" id="KW-0573">Peptidoglycan synthesis</keyword>
<dbReference type="GO" id="GO:0009252">
    <property type="term" value="P:peptidoglycan biosynthetic process"/>
    <property type="evidence" value="ECO:0007669"/>
    <property type="project" value="UniProtKB-KW"/>
</dbReference>
<evidence type="ECO:0000256" key="13">
    <source>
        <dbReference type="ARBA" id="ARBA00047614"/>
    </source>
</evidence>
<dbReference type="GO" id="GO:0071555">
    <property type="term" value="P:cell wall organization"/>
    <property type="evidence" value="ECO:0007669"/>
    <property type="project" value="UniProtKB-KW"/>
</dbReference>
<dbReference type="PANTHER" id="PTHR23132:SF23">
    <property type="entry name" value="D-ALANINE--D-ALANINE LIGASE B"/>
    <property type="match status" value="1"/>
</dbReference>
<keyword evidence="17" id="KW-1185">Reference proteome</keyword>
<accession>A0A5C1AEN7</accession>
<dbReference type="RefSeq" id="WP_149110912.1">
    <property type="nucleotide sequence ID" value="NZ_CP042425.1"/>
</dbReference>
<comment type="cofactor">
    <cofactor evidence="1">
        <name>Mn(2+)</name>
        <dbReference type="ChEBI" id="CHEBI:29035"/>
    </cofactor>
</comment>
<dbReference type="AlphaFoldDB" id="A0A5C1AEN7"/>
<keyword evidence="9 14" id="KW-0067">ATP-binding</keyword>
<dbReference type="Gene3D" id="3.40.50.20">
    <property type="match status" value="1"/>
</dbReference>
<evidence type="ECO:0000256" key="9">
    <source>
        <dbReference type="ARBA" id="ARBA00022840"/>
    </source>
</evidence>
<keyword evidence="6" id="KW-0963">Cytoplasm</keyword>
<dbReference type="SUPFAM" id="SSF56059">
    <property type="entry name" value="Glutathione synthetase ATP-binding domain-like"/>
    <property type="match status" value="1"/>
</dbReference>
<dbReference type="PANTHER" id="PTHR23132">
    <property type="entry name" value="D-ALANINE--D-ALANINE LIGASE"/>
    <property type="match status" value="1"/>
</dbReference>
<dbReference type="EMBL" id="CP042425">
    <property type="protein sequence ID" value="QEL16152.1"/>
    <property type="molecule type" value="Genomic_DNA"/>
</dbReference>
<dbReference type="OrthoDB" id="9813261at2"/>
<evidence type="ECO:0000313" key="17">
    <source>
        <dbReference type="Proteomes" id="UP000324974"/>
    </source>
</evidence>
<dbReference type="InterPro" id="IPR000291">
    <property type="entry name" value="D-Ala_lig_Van_CS"/>
</dbReference>
<dbReference type="GO" id="GO:0005524">
    <property type="term" value="F:ATP binding"/>
    <property type="evidence" value="ECO:0007669"/>
    <property type="project" value="UniProtKB-UniRule"/>
</dbReference>
<evidence type="ECO:0000256" key="12">
    <source>
        <dbReference type="ARBA" id="ARBA00023316"/>
    </source>
</evidence>
<dbReference type="InterPro" id="IPR011095">
    <property type="entry name" value="Dala_Dala_lig_C"/>
</dbReference>
<evidence type="ECO:0000256" key="4">
    <source>
        <dbReference type="ARBA" id="ARBA00010871"/>
    </source>
</evidence>
<evidence type="ECO:0000256" key="2">
    <source>
        <dbReference type="ARBA" id="ARBA00001946"/>
    </source>
</evidence>
<dbReference type="PROSITE" id="PS50975">
    <property type="entry name" value="ATP_GRASP"/>
    <property type="match status" value="1"/>
</dbReference>
<dbReference type="KEGG" id="lrs:PX52LOC_03091"/>
<evidence type="ECO:0000256" key="3">
    <source>
        <dbReference type="ARBA" id="ARBA00004496"/>
    </source>
</evidence>
<evidence type="ECO:0000256" key="11">
    <source>
        <dbReference type="ARBA" id="ARBA00022984"/>
    </source>
</evidence>
<dbReference type="GO" id="GO:0005737">
    <property type="term" value="C:cytoplasm"/>
    <property type="evidence" value="ECO:0007669"/>
    <property type="project" value="UniProtKB-SubCell"/>
</dbReference>
<dbReference type="SUPFAM" id="SSF52440">
    <property type="entry name" value="PreATP-grasp domain"/>
    <property type="match status" value="1"/>
</dbReference>
<dbReference type="Gene3D" id="3.30.1490.20">
    <property type="entry name" value="ATP-grasp fold, A domain"/>
    <property type="match status" value="1"/>
</dbReference>
<keyword evidence="7 16" id="KW-0436">Ligase</keyword>
<comment type="subcellular location">
    <subcellularLocation>
        <location evidence="3">Cytoplasm</location>
    </subcellularLocation>
</comment>
<dbReference type="EC" id="6.3.2.4" evidence="5"/>
<evidence type="ECO:0000256" key="7">
    <source>
        <dbReference type="ARBA" id="ARBA00022598"/>
    </source>
</evidence>
<comment type="cofactor">
    <cofactor evidence="2">
        <name>Mg(2+)</name>
        <dbReference type="ChEBI" id="CHEBI:18420"/>
    </cofactor>
</comment>
<dbReference type="Pfam" id="PF07478">
    <property type="entry name" value="Dala_Dala_lig_C"/>
    <property type="match status" value="1"/>
</dbReference>
<dbReference type="Gene3D" id="3.30.470.20">
    <property type="entry name" value="ATP-grasp fold, B domain"/>
    <property type="match status" value="1"/>
</dbReference>
<evidence type="ECO:0000256" key="6">
    <source>
        <dbReference type="ARBA" id="ARBA00022490"/>
    </source>
</evidence>
<comment type="catalytic activity">
    <reaction evidence="13">
        <text>2 D-alanine + ATP = D-alanyl-D-alanine + ADP + phosphate + H(+)</text>
        <dbReference type="Rhea" id="RHEA:11224"/>
        <dbReference type="ChEBI" id="CHEBI:15378"/>
        <dbReference type="ChEBI" id="CHEBI:30616"/>
        <dbReference type="ChEBI" id="CHEBI:43474"/>
        <dbReference type="ChEBI" id="CHEBI:57416"/>
        <dbReference type="ChEBI" id="CHEBI:57822"/>
        <dbReference type="ChEBI" id="CHEBI:456216"/>
        <dbReference type="EC" id="6.3.2.4"/>
    </reaction>
</comment>
<evidence type="ECO:0000256" key="5">
    <source>
        <dbReference type="ARBA" id="ARBA00012216"/>
    </source>
</evidence>
<evidence type="ECO:0000256" key="10">
    <source>
        <dbReference type="ARBA" id="ARBA00022960"/>
    </source>
</evidence>
<keyword evidence="8 14" id="KW-0547">Nucleotide-binding</keyword>
<evidence type="ECO:0000313" key="16">
    <source>
        <dbReference type="EMBL" id="QEL16152.1"/>
    </source>
</evidence>
<dbReference type="InterPro" id="IPR016185">
    <property type="entry name" value="PreATP-grasp_dom_sf"/>
</dbReference>
<protein>
    <recommendedName>
        <fullName evidence="5">D-alanine--D-alanine ligase</fullName>
        <ecNumber evidence="5">6.3.2.4</ecNumber>
    </recommendedName>
</protein>
<feature type="domain" description="ATP-grasp" evidence="15">
    <location>
        <begin position="114"/>
        <end position="331"/>
    </location>
</feature>
<dbReference type="Proteomes" id="UP000324974">
    <property type="component" value="Chromosome"/>
</dbReference>
<evidence type="ECO:0000256" key="14">
    <source>
        <dbReference type="PROSITE-ProRule" id="PRU00409"/>
    </source>
</evidence>
<keyword evidence="10" id="KW-0133">Cell shape</keyword>
<sequence length="340" mass="36867">MHVGIAFDLKPAAPLPADAPDDLYEEFDAPVTIHAIADVLTSLGHSVSLLHDGRPLLETLLRNKPDFVFNFAEGTGVGRSREARVPAVCEMLDIPYTGSDPLALAVALDKGLTRRIVQTADVVVPKGLTLKFDAAPYDGDFSEFPAMLEASELPLPVIAKPTFEGSSKGVRNRCLIRTPEEFGPTVMKLWEDYRQPVLVEEFIAGTEVTVGVLGNDPPQVFGLMSITPKEATEHFVYSLEVKRDYKQQVDYASPPALPVPVLRAVEAAALMVFDVLGCRDVARLDFRVRDGVPYFIEINPLPGLNPESSDLVILAGLIGVSHADLITRIVNAAMTRAGLA</sequence>
<dbReference type="GO" id="GO:0008360">
    <property type="term" value="P:regulation of cell shape"/>
    <property type="evidence" value="ECO:0007669"/>
    <property type="project" value="UniProtKB-KW"/>
</dbReference>
<keyword evidence="12" id="KW-0961">Cell wall biogenesis/degradation</keyword>
<proteinExistence type="inferred from homology"/>
<evidence type="ECO:0000259" key="15">
    <source>
        <dbReference type="PROSITE" id="PS50975"/>
    </source>
</evidence>
<comment type="similarity">
    <text evidence="4">Belongs to the D-alanine--D-alanine ligase family.</text>
</comment>
<dbReference type="InterPro" id="IPR011761">
    <property type="entry name" value="ATP-grasp"/>
</dbReference>
<evidence type="ECO:0000256" key="8">
    <source>
        <dbReference type="ARBA" id="ARBA00022741"/>
    </source>
</evidence>
<reference evidence="17" key="1">
    <citation type="submission" date="2019-08" db="EMBL/GenBank/DDBJ databases">
        <title>Limnoglobus roseus gen. nov., sp. nov., a novel freshwater planctomycete with a giant genome from the family Gemmataceae.</title>
        <authorList>
            <person name="Kulichevskaya I.S."/>
            <person name="Naumoff D.G."/>
            <person name="Miroshnikov K."/>
            <person name="Ivanova A."/>
            <person name="Philippov D.A."/>
            <person name="Hakobyan A."/>
            <person name="Rijpstra I.C."/>
            <person name="Sinninghe Damste J.S."/>
            <person name="Liesack W."/>
            <person name="Dedysh S.N."/>
        </authorList>
    </citation>
    <scope>NUCLEOTIDE SEQUENCE [LARGE SCALE GENOMIC DNA]</scope>
    <source>
        <strain evidence="17">PX52</strain>
    </source>
</reference>
<dbReference type="PROSITE" id="PS00844">
    <property type="entry name" value="DALA_DALA_LIGASE_2"/>
    <property type="match status" value="1"/>
</dbReference>
<dbReference type="InterPro" id="IPR013815">
    <property type="entry name" value="ATP_grasp_subdomain_1"/>
</dbReference>